<dbReference type="EMBL" id="LAZR01008379">
    <property type="protein sequence ID" value="KKM79140.1"/>
    <property type="molecule type" value="Genomic_DNA"/>
</dbReference>
<reference evidence="1" key="1">
    <citation type="journal article" date="2015" name="Nature">
        <title>Complex archaea that bridge the gap between prokaryotes and eukaryotes.</title>
        <authorList>
            <person name="Spang A."/>
            <person name="Saw J.H."/>
            <person name="Jorgensen S.L."/>
            <person name="Zaremba-Niedzwiedzka K."/>
            <person name="Martijn J."/>
            <person name="Lind A.E."/>
            <person name="van Eijk R."/>
            <person name="Schleper C."/>
            <person name="Guy L."/>
            <person name="Ettema T.J."/>
        </authorList>
    </citation>
    <scope>NUCLEOTIDE SEQUENCE</scope>
</reference>
<gene>
    <name evidence="1" type="ORF">LCGC14_1352860</name>
</gene>
<proteinExistence type="predicted"/>
<accession>A0A0F9MR05</accession>
<name>A0A0F9MR05_9ZZZZ</name>
<protein>
    <submittedName>
        <fullName evidence="1">Uncharacterized protein</fullName>
    </submittedName>
</protein>
<evidence type="ECO:0000313" key="1">
    <source>
        <dbReference type="EMBL" id="KKM79140.1"/>
    </source>
</evidence>
<sequence length="101" mass="10720">MASCTVCSATLTSNPASVSGPYGENVPNSTLLESRLSAFLGLTLCTRHFVDMIEGNDNTAITPKLTDLKNYSASALSGTQKDIEIDIGGTSYYFTVYPTKA</sequence>
<dbReference type="AlphaFoldDB" id="A0A0F9MR05"/>
<comment type="caution">
    <text evidence="1">The sequence shown here is derived from an EMBL/GenBank/DDBJ whole genome shotgun (WGS) entry which is preliminary data.</text>
</comment>
<organism evidence="1">
    <name type="scientific">marine sediment metagenome</name>
    <dbReference type="NCBI Taxonomy" id="412755"/>
    <lineage>
        <taxon>unclassified sequences</taxon>
        <taxon>metagenomes</taxon>
        <taxon>ecological metagenomes</taxon>
    </lineage>
</organism>